<feature type="signal peptide" evidence="1">
    <location>
        <begin position="1"/>
        <end position="24"/>
    </location>
</feature>
<evidence type="ECO:0000313" key="2">
    <source>
        <dbReference type="EMBL" id="KRG74337.1"/>
    </source>
</evidence>
<comment type="caution">
    <text evidence="2">The sequence shown here is derived from an EMBL/GenBank/DDBJ whole genome shotgun (WGS) entry which is preliminary data.</text>
</comment>
<evidence type="ECO:0000313" key="3">
    <source>
        <dbReference type="Proteomes" id="UP000051386"/>
    </source>
</evidence>
<proteinExistence type="predicted"/>
<name>A0A0R0D979_9GAMM</name>
<accession>A0A0R0D979</accession>
<keyword evidence="3" id="KW-1185">Reference proteome</keyword>
<sequence>MRHLKNVIAAALFSSVLLAGSASAQACSLPCYRVYQACIAAGGDSWQCYDDYDVCRLANCGNP</sequence>
<organism evidence="2 3">
    <name type="scientific">Stenotrophomonas chelatiphaga</name>
    <dbReference type="NCBI Taxonomy" id="517011"/>
    <lineage>
        <taxon>Bacteria</taxon>
        <taxon>Pseudomonadati</taxon>
        <taxon>Pseudomonadota</taxon>
        <taxon>Gammaproteobacteria</taxon>
        <taxon>Lysobacterales</taxon>
        <taxon>Lysobacteraceae</taxon>
        <taxon>Stenotrophomonas</taxon>
    </lineage>
</organism>
<evidence type="ECO:0008006" key="4">
    <source>
        <dbReference type="Google" id="ProtNLM"/>
    </source>
</evidence>
<evidence type="ECO:0000256" key="1">
    <source>
        <dbReference type="SAM" id="SignalP"/>
    </source>
</evidence>
<gene>
    <name evidence="2" type="ORF">ABB28_07545</name>
</gene>
<dbReference type="PATRIC" id="fig|517011.3.peg.1134"/>
<dbReference type="PROSITE" id="PS51257">
    <property type="entry name" value="PROKAR_LIPOPROTEIN"/>
    <property type="match status" value="1"/>
</dbReference>
<dbReference type="AlphaFoldDB" id="A0A0R0D979"/>
<feature type="chain" id="PRO_5006395331" description="Lipoprotein" evidence="1">
    <location>
        <begin position="25"/>
        <end position="63"/>
    </location>
</feature>
<dbReference type="Proteomes" id="UP000051386">
    <property type="component" value="Unassembled WGS sequence"/>
</dbReference>
<protein>
    <recommendedName>
        <fullName evidence="4">Lipoprotein</fullName>
    </recommendedName>
</protein>
<keyword evidence="1" id="KW-0732">Signal</keyword>
<dbReference type="RefSeq" id="WP_057508042.1">
    <property type="nucleotide sequence ID" value="NZ_LDJK01000027.1"/>
</dbReference>
<reference evidence="2 3" key="1">
    <citation type="submission" date="2015-05" db="EMBL/GenBank/DDBJ databases">
        <title>Genome sequencing and analysis of members of genus Stenotrophomonas.</title>
        <authorList>
            <person name="Patil P.P."/>
            <person name="Midha S."/>
            <person name="Patil P.B."/>
        </authorList>
    </citation>
    <scope>NUCLEOTIDE SEQUENCE [LARGE SCALE GENOMIC DNA]</scope>
    <source>
        <strain evidence="2 3">DSM 21508</strain>
    </source>
</reference>
<dbReference type="EMBL" id="LDJK01000027">
    <property type="protein sequence ID" value="KRG74337.1"/>
    <property type="molecule type" value="Genomic_DNA"/>
</dbReference>